<reference evidence="1 2" key="1">
    <citation type="submission" date="2023-09" db="EMBL/GenBank/DDBJ databases">
        <title>Microbial mechanism of fulvic acid promoting antimony reduction mineralization in rice fields.</title>
        <authorList>
            <person name="Chen G."/>
            <person name="Lan J."/>
        </authorList>
    </citation>
    <scope>NUCLEOTIDE SEQUENCE [LARGE SCALE GENOMIC DNA]</scope>
    <source>
        <strain evidence="1 2">PS1</strain>
    </source>
</reference>
<dbReference type="Gene3D" id="3.10.450.50">
    <property type="match status" value="1"/>
</dbReference>
<organism evidence="1 2">
    <name type="scientific">Mesobacillus jeotgali</name>
    <dbReference type="NCBI Taxonomy" id="129985"/>
    <lineage>
        <taxon>Bacteria</taxon>
        <taxon>Bacillati</taxon>
        <taxon>Bacillota</taxon>
        <taxon>Bacilli</taxon>
        <taxon>Bacillales</taxon>
        <taxon>Bacillaceae</taxon>
        <taxon>Mesobacillus</taxon>
    </lineage>
</organism>
<evidence type="ECO:0008006" key="3">
    <source>
        <dbReference type="Google" id="ProtNLM"/>
    </source>
</evidence>
<accession>A0ABY9VM59</accession>
<dbReference type="InterPro" id="IPR032710">
    <property type="entry name" value="NTF2-like_dom_sf"/>
</dbReference>
<keyword evidence="2" id="KW-1185">Reference proteome</keyword>
<dbReference type="Proteomes" id="UP001303324">
    <property type="component" value="Chromosome"/>
</dbReference>
<dbReference type="SUPFAM" id="SSF54427">
    <property type="entry name" value="NTF2-like"/>
    <property type="match status" value="1"/>
</dbReference>
<proteinExistence type="predicted"/>
<evidence type="ECO:0000313" key="2">
    <source>
        <dbReference type="Proteomes" id="UP001303324"/>
    </source>
</evidence>
<protein>
    <recommendedName>
        <fullName evidence="3">Nuclear transport factor 2 family protein</fullName>
    </recommendedName>
</protein>
<dbReference type="RefSeq" id="WP_311075656.1">
    <property type="nucleotide sequence ID" value="NZ_CP134494.1"/>
</dbReference>
<dbReference type="EMBL" id="CP134494">
    <property type="protein sequence ID" value="WNF24720.1"/>
    <property type="molecule type" value="Genomic_DNA"/>
</dbReference>
<sequence>MEIPLSLKIDCPKDCGNAPKKVILKEITVALATRDYIGLCENMADDIRWKIAGHKSFFGKEALKDALNQKTINSLIQLQIQNIITHGSTGAVNGIFVFDDHSTLSFCEVYKFSSAGKSAKVKEIVSYRVEEKLMY</sequence>
<gene>
    <name evidence="1" type="ORF">RH061_09615</name>
</gene>
<evidence type="ECO:0000313" key="1">
    <source>
        <dbReference type="EMBL" id="WNF24720.1"/>
    </source>
</evidence>
<name>A0ABY9VM59_9BACI</name>